<dbReference type="SUPFAM" id="SSF103473">
    <property type="entry name" value="MFS general substrate transporter"/>
    <property type="match status" value="1"/>
</dbReference>
<dbReference type="Gene3D" id="1.20.1250.20">
    <property type="entry name" value="MFS general substrate transporter like domains"/>
    <property type="match status" value="1"/>
</dbReference>
<keyword evidence="2 6" id="KW-0812">Transmembrane</keyword>
<feature type="transmembrane region" description="Helical" evidence="6">
    <location>
        <begin position="331"/>
        <end position="355"/>
    </location>
</feature>
<dbReference type="Pfam" id="PF23262">
    <property type="entry name" value="NFD4_C"/>
    <property type="match status" value="1"/>
</dbReference>
<feature type="transmembrane region" description="Helical" evidence="6">
    <location>
        <begin position="88"/>
        <end position="109"/>
    </location>
</feature>
<evidence type="ECO:0000256" key="5">
    <source>
        <dbReference type="ARBA" id="ARBA00044504"/>
    </source>
</evidence>
<dbReference type="PANTHER" id="PTHR21576:SF29">
    <property type="entry name" value="NODULIN-LIKE DOMAIN-CONTAINING PROTEIN"/>
    <property type="match status" value="1"/>
</dbReference>
<feature type="transmembrane region" description="Helical" evidence="6">
    <location>
        <begin position="375"/>
        <end position="397"/>
    </location>
</feature>
<feature type="transmembrane region" description="Helical" evidence="6">
    <location>
        <begin position="183"/>
        <end position="201"/>
    </location>
</feature>
<dbReference type="InterPro" id="IPR036259">
    <property type="entry name" value="MFS_trans_sf"/>
</dbReference>
<feature type="transmembrane region" description="Helical" evidence="6">
    <location>
        <begin position="155"/>
        <end position="177"/>
    </location>
</feature>
<comment type="similarity">
    <text evidence="5">Belongs to the major facilitator superfamily. Phosphate:H(+) symporter (TC 2.A.1.9) family.</text>
</comment>
<feature type="transmembrane region" description="Helical" evidence="6">
    <location>
        <begin position="434"/>
        <end position="456"/>
    </location>
</feature>
<keyword evidence="3 6" id="KW-1133">Transmembrane helix</keyword>
<comment type="caution">
    <text evidence="9">The sequence shown here is derived from an EMBL/GenBank/DDBJ whole genome shotgun (WGS) entry which is preliminary data.</text>
</comment>
<dbReference type="FunFam" id="1.20.1250.20:FF:000446">
    <property type="entry name" value="Nodulin family protein"/>
    <property type="match status" value="1"/>
</dbReference>
<dbReference type="InterPro" id="IPR010658">
    <property type="entry name" value="Nodulin-like"/>
</dbReference>
<evidence type="ECO:0000313" key="9">
    <source>
        <dbReference type="EMBL" id="KAL1544113.1"/>
    </source>
</evidence>
<evidence type="ECO:0000313" key="10">
    <source>
        <dbReference type="Proteomes" id="UP001567538"/>
    </source>
</evidence>
<dbReference type="GO" id="GO:0016020">
    <property type="term" value="C:membrane"/>
    <property type="evidence" value="ECO:0007669"/>
    <property type="project" value="UniProtKB-SubCell"/>
</dbReference>
<keyword evidence="4 6" id="KW-0472">Membrane</keyword>
<dbReference type="EMBL" id="JBEAFC010000008">
    <property type="protein sequence ID" value="KAL1544113.1"/>
    <property type="molecule type" value="Genomic_DNA"/>
</dbReference>
<feature type="domain" description="NFD4 C-terminal" evidence="8">
    <location>
        <begin position="340"/>
        <end position="550"/>
    </location>
</feature>
<feature type="transmembrane region" description="Helical" evidence="6">
    <location>
        <begin position="222"/>
        <end position="243"/>
    </location>
</feature>
<keyword evidence="10" id="KW-1185">Reference proteome</keyword>
<dbReference type="CDD" id="cd17354">
    <property type="entry name" value="MFS_Mch1p_like"/>
    <property type="match status" value="1"/>
</dbReference>
<protein>
    <submittedName>
        <fullName evidence="9">Protein NUCLEAR FUSION DEFECTIVE 4</fullName>
    </submittedName>
</protein>
<feature type="transmembrane region" description="Helical" evidence="6">
    <location>
        <begin position="249"/>
        <end position="269"/>
    </location>
</feature>
<reference evidence="9 10" key="1">
    <citation type="submission" date="2024-06" db="EMBL/GenBank/DDBJ databases">
        <title>A chromosome level genome sequence of Diviner's sage (Salvia divinorum).</title>
        <authorList>
            <person name="Ford S.A."/>
            <person name="Ro D.-K."/>
            <person name="Ness R.W."/>
            <person name="Phillips M.A."/>
        </authorList>
    </citation>
    <scope>NUCLEOTIDE SEQUENCE [LARGE SCALE GENOMIC DNA]</scope>
    <source>
        <strain evidence="9">SAF-2024a</strain>
        <tissue evidence="9">Leaf</tissue>
    </source>
</reference>
<evidence type="ECO:0000256" key="6">
    <source>
        <dbReference type="SAM" id="Phobius"/>
    </source>
</evidence>
<evidence type="ECO:0000256" key="3">
    <source>
        <dbReference type="ARBA" id="ARBA00022989"/>
    </source>
</evidence>
<dbReference type="Proteomes" id="UP001567538">
    <property type="component" value="Unassembled WGS sequence"/>
</dbReference>
<feature type="transmembrane region" description="Helical" evidence="6">
    <location>
        <begin position="409"/>
        <end position="428"/>
    </location>
</feature>
<accession>A0ABD1GM11</accession>
<evidence type="ECO:0000259" key="7">
    <source>
        <dbReference type="Pfam" id="PF06813"/>
    </source>
</evidence>
<feature type="transmembrane region" description="Helical" evidence="6">
    <location>
        <begin position="524"/>
        <end position="544"/>
    </location>
</feature>
<gene>
    <name evidence="9" type="ORF">AAHA92_21008</name>
</gene>
<sequence length="573" mass="63038">MVEATVTSRASPMSLAVNVLRGRWFSLFATFLIMAGAGATYLFGVYSKEIKASLGYDQTTLNLLGFFKDLGANFGVLSGLIAEVTPTWFVLLVGSAMNFTGYFMIWLAVTGRIATPKVWHMCLYICIGANSQNFANTGALVTSVRNFPESRGSMIGLIKGFTGLSGAILTQIYLAVYGNDSKALILLIAWLPAALSVVFVYTIREMKVVRQTTDELKIFYQFLYVSILLALFIMAMTILQKLVPFSQAAYAGSATVVCAVLFVPLLIAIREESRSWSDQIQKEEVIAAPQITIHNPVELQIQNPEEKSTTKTSCFTHTFLNKPERGEDYTILQALLSTDMIVLFLATFCGLGSSLTAVDNLGQIGESLGYPQKTISTFVSLLSIWNYFGRIFAGFVSESVLTKYKFPRTLMMTLVLLLSCIGLLLIAFPFPGSVYAASVIIGFSFGAQLPLIFAIISELFGLKYYSTLFNCGQLASPLGSYVLNVKVTGPLYDREALRELGKKGMSRSATKELICIGARCYRSAFVILASVTFVGAISSLILVARTREFYKGNIYKKFRDETETTRMNVSTNH</sequence>
<evidence type="ECO:0000256" key="2">
    <source>
        <dbReference type="ARBA" id="ARBA00022692"/>
    </source>
</evidence>
<dbReference type="Pfam" id="PF06813">
    <property type="entry name" value="Nodulin-like"/>
    <property type="match status" value="1"/>
</dbReference>
<dbReference type="AlphaFoldDB" id="A0ABD1GM11"/>
<organism evidence="9 10">
    <name type="scientific">Salvia divinorum</name>
    <name type="common">Maria pastora</name>
    <name type="synonym">Diviner's sage</name>
    <dbReference type="NCBI Taxonomy" id="28513"/>
    <lineage>
        <taxon>Eukaryota</taxon>
        <taxon>Viridiplantae</taxon>
        <taxon>Streptophyta</taxon>
        <taxon>Embryophyta</taxon>
        <taxon>Tracheophyta</taxon>
        <taxon>Spermatophyta</taxon>
        <taxon>Magnoliopsida</taxon>
        <taxon>eudicotyledons</taxon>
        <taxon>Gunneridae</taxon>
        <taxon>Pentapetalae</taxon>
        <taxon>asterids</taxon>
        <taxon>lamiids</taxon>
        <taxon>Lamiales</taxon>
        <taxon>Lamiaceae</taxon>
        <taxon>Nepetoideae</taxon>
        <taxon>Mentheae</taxon>
        <taxon>Salviinae</taxon>
        <taxon>Salvia</taxon>
        <taxon>Salvia subgen. Calosphace</taxon>
    </lineage>
</organism>
<feature type="domain" description="Nodulin-like" evidence="7">
    <location>
        <begin position="23"/>
        <end position="269"/>
    </location>
</feature>
<proteinExistence type="inferred from homology"/>
<dbReference type="InterPro" id="IPR056555">
    <property type="entry name" value="NFD4_C"/>
</dbReference>
<name>A0ABD1GM11_SALDI</name>
<evidence type="ECO:0000256" key="1">
    <source>
        <dbReference type="ARBA" id="ARBA00004141"/>
    </source>
</evidence>
<evidence type="ECO:0000259" key="8">
    <source>
        <dbReference type="Pfam" id="PF23262"/>
    </source>
</evidence>
<feature type="transmembrane region" description="Helical" evidence="6">
    <location>
        <begin position="24"/>
        <end position="47"/>
    </location>
</feature>
<dbReference type="PANTHER" id="PTHR21576">
    <property type="entry name" value="UNCHARACTERIZED NODULIN-LIKE PROTEIN"/>
    <property type="match status" value="1"/>
</dbReference>
<evidence type="ECO:0000256" key="4">
    <source>
        <dbReference type="ARBA" id="ARBA00023136"/>
    </source>
</evidence>
<comment type="subcellular location">
    <subcellularLocation>
        <location evidence="1">Membrane</location>
        <topology evidence="1">Multi-pass membrane protein</topology>
    </subcellularLocation>
</comment>